<evidence type="ECO:0000256" key="1">
    <source>
        <dbReference type="SAM" id="MobiDB-lite"/>
    </source>
</evidence>
<dbReference type="EMBL" id="LT906441">
    <property type="protein sequence ID" value="SNV39374.1"/>
    <property type="molecule type" value="Genomic_DNA"/>
</dbReference>
<dbReference type="AlphaFoldDB" id="A0A239X0A5"/>
<evidence type="ECO:0000313" key="2">
    <source>
        <dbReference type="EMBL" id="SNV39374.1"/>
    </source>
</evidence>
<dbReference type="Proteomes" id="UP000215332">
    <property type="component" value="Chromosome 1"/>
</dbReference>
<evidence type="ECO:0000313" key="3">
    <source>
        <dbReference type="Proteomes" id="UP000215332"/>
    </source>
</evidence>
<sequence length="428" mass="46764">MPAPNGTPLHGPAAVSAKPRPTSNDMPASRPHNHPSRPQADPEQHARFRGKPVSPELRRHLGGPKSTSYDKRASGSMAASAGPNRPRTMRPLHNSTVTSANPKLTPSNMPASVENLFPLSSATTHVAPTAICNRKTTATSPWRPHTPPTPWHQADTMTSGAPFPPSQARPSSPLQIPDPYGSQLVGRACVDQVVADFSPTRIQTRKPAWSTVTNPLRGNLVPADHICCPTWQHFHFTTDLPQLTAFTSPFSRPGATRFSPHDRHAKPCLRSDWARREADPNRPPGLLPMRPIRTWPKPCLEGNRLRGNPVHNATIYHLSWQHPRRATEKPQLAGRCRGHEGCTPQGRHEAPAAAPPESVHLPQLPMSPRVGTPGAHRSESGVRQLLPLWPTGFRASHLPPHVAADALAHHNSTPSHDPHEWIVSLQPC</sequence>
<accession>A0A239X0A5</accession>
<reference evidence="2 3" key="1">
    <citation type="submission" date="2017-06" db="EMBL/GenBank/DDBJ databases">
        <authorList>
            <consortium name="Pathogen Informatics"/>
        </authorList>
    </citation>
    <scope>NUCLEOTIDE SEQUENCE [LARGE SCALE GENOMIC DNA]</scope>
    <source>
        <strain evidence="2 3">NCTC11865</strain>
    </source>
</reference>
<feature type="region of interest" description="Disordered" evidence="1">
    <location>
        <begin position="340"/>
        <end position="379"/>
    </location>
</feature>
<feature type="region of interest" description="Disordered" evidence="1">
    <location>
        <begin position="270"/>
        <end position="290"/>
    </location>
</feature>
<organism evidence="2 3">
    <name type="scientific">Cutibacterium granulosum</name>
    <dbReference type="NCBI Taxonomy" id="33011"/>
    <lineage>
        <taxon>Bacteria</taxon>
        <taxon>Bacillati</taxon>
        <taxon>Actinomycetota</taxon>
        <taxon>Actinomycetes</taxon>
        <taxon>Propionibacteriales</taxon>
        <taxon>Propionibacteriaceae</taxon>
        <taxon>Cutibacterium</taxon>
    </lineage>
</organism>
<protein>
    <submittedName>
        <fullName evidence="2">Uncharacterized protein</fullName>
    </submittedName>
</protein>
<dbReference type="KEGG" id="cgrn:4412665_01753"/>
<feature type="region of interest" description="Disordered" evidence="1">
    <location>
        <begin position="1"/>
        <end position="106"/>
    </location>
</feature>
<feature type="compositionally biased region" description="Polar residues" evidence="1">
    <location>
        <begin position="93"/>
        <end position="106"/>
    </location>
</feature>
<feature type="region of interest" description="Disordered" evidence="1">
    <location>
        <begin position="137"/>
        <end position="173"/>
    </location>
</feature>
<name>A0A239X0A5_9ACTN</name>
<gene>
    <name evidence="2" type="ORF">SAMEA4412665_01753</name>
</gene>
<proteinExistence type="predicted"/>